<sequence length="138" mass="16410">MIRIEFEEPNVEICNCCNNEIIKLTRFVYKDEDAFAIYFLKFTKGHDEKVVTGIISIGDWGTNDEPKNRFAFPFRLWTDENDYQVGLIDKEESPWKQEILGSILDRKEALEHPWIDEVFHITDHIVDEDKTVIDYFFD</sequence>
<protein>
    <recommendedName>
        <fullName evidence="3">DUF2199 domain-containing protein</fullName>
    </recommendedName>
</protein>
<dbReference type="EMBL" id="FQWC01000010">
    <property type="protein sequence ID" value="SHH71832.1"/>
    <property type="molecule type" value="Genomic_DNA"/>
</dbReference>
<evidence type="ECO:0000313" key="2">
    <source>
        <dbReference type="Proteomes" id="UP000184071"/>
    </source>
</evidence>
<reference evidence="2" key="1">
    <citation type="submission" date="2016-11" db="EMBL/GenBank/DDBJ databases">
        <authorList>
            <person name="Varghese N."/>
            <person name="Submissions S."/>
        </authorList>
    </citation>
    <scope>NUCLEOTIDE SEQUENCE [LARGE SCALE GENOMIC DNA]</scope>
    <source>
        <strain evidence="2">DSM 17963</strain>
    </source>
</reference>
<dbReference type="RefSeq" id="WP_073417731.1">
    <property type="nucleotide sequence ID" value="NZ_FQWC01000010.1"/>
</dbReference>
<name>A0A1M5V985_9FLAO</name>
<accession>A0A1M5V985</accession>
<gene>
    <name evidence="1" type="ORF">SAMN05443663_11079</name>
</gene>
<organism evidence="1 2">
    <name type="scientific">Flavobacterium defluvii</name>
    <dbReference type="NCBI Taxonomy" id="370979"/>
    <lineage>
        <taxon>Bacteria</taxon>
        <taxon>Pseudomonadati</taxon>
        <taxon>Bacteroidota</taxon>
        <taxon>Flavobacteriia</taxon>
        <taxon>Flavobacteriales</taxon>
        <taxon>Flavobacteriaceae</taxon>
        <taxon>Flavobacterium</taxon>
    </lineage>
</organism>
<evidence type="ECO:0008006" key="3">
    <source>
        <dbReference type="Google" id="ProtNLM"/>
    </source>
</evidence>
<proteinExistence type="predicted"/>
<dbReference type="OrthoDB" id="8779559at2"/>
<evidence type="ECO:0000313" key="1">
    <source>
        <dbReference type="EMBL" id="SHH71832.1"/>
    </source>
</evidence>
<dbReference type="Proteomes" id="UP000184071">
    <property type="component" value="Unassembled WGS sequence"/>
</dbReference>
<keyword evidence="2" id="KW-1185">Reference proteome</keyword>
<dbReference type="AlphaFoldDB" id="A0A1M5V985"/>